<evidence type="ECO:0000259" key="3">
    <source>
        <dbReference type="Pfam" id="PF23237"/>
    </source>
</evidence>
<accession>A0A085Z3C4</accession>
<dbReference type="Pfam" id="PF08191">
    <property type="entry name" value="LRR_adjacent"/>
    <property type="match status" value="1"/>
</dbReference>
<dbReference type="InterPro" id="IPR057078">
    <property type="entry name" value="HYR-4C"/>
</dbReference>
<reference evidence="4 5" key="1">
    <citation type="submission" date="2014-07" db="EMBL/GenBank/DDBJ databases">
        <title>Genome of Flavobacterium hydatis DSM 2063.</title>
        <authorList>
            <person name="Pipes S.E."/>
            <person name="Stropko S.J."/>
            <person name="Newman J.D."/>
        </authorList>
    </citation>
    <scope>NUCLEOTIDE SEQUENCE [LARGE SCALE GENOMIC DNA]</scope>
    <source>
        <strain evidence="4 5">DSM 2063</strain>
    </source>
</reference>
<feature type="domain" description="HYR-like" evidence="3">
    <location>
        <begin position="202"/>
        <end position="276"/>
    </location>
</feature>
<evidence type="ECO:0000256" key="1">
    <source>
        <dbReference type="ARBA" id="ARBA00022729"/>
    </source>
</evidence>
<protein>
    <submittedName>
        <fullName evidence="4">Uncharacterized protein</fullName>
    </submittedName>
</protein>
<feature type="non-terminal residue" evidence="4">
    <location>
        <position position="1"/>
    </location>
</feature>
<comment type="caution">
    <text evidence="4">The sequence shown here is derived from an EMBL/GenBank/DDBJ whole genome shotgun (WGS) entry which is preliminary data.</text>
</comment>
<evidence type="ECO:0000259" key="2">
    <source>
        <dbReference type="Pfam" id="PF08191"/>
    </source>
</evidence>
<feature type="domain" description="HYR-like" evidence="3">
    <location>
        <begin position="113"/>
        <end position="186"/>
    </location>
</feature>
<dbReference type="RefSeq" id="WP_035629109.1">
    <property type="nucleotide sequence ID" value="NZ_JPRM01000078.1"/>
</dbReference>
<organism evidence="4 5">
    <name type="scientific">Flavobacterium hydatis</name>
    <name type="common">Cytophaga aquatilis</name>
    <dbReference type="NCBI Taxonomy" id="991"/>
    <lineage>
        <taxon>Bacteria</taxon>
        <taxon>Pseudomonadati</taxon>
        <taxon>Bacteroidota</taxon>
        <taxon>Flavobacteriia</taxon>
        <taxon>Flavobacteriales</taxon>
        <taxon>Flavobacteriaceae</taxon>
        <taxon>Flavobacterium</taxon>
    </lineage>
</organism>
<evidence type="ECO:0000313" key="4">
    <source>
        <dbReference type="EMBL" id="KFE98937.1"/>
    </source>
</evidence>
<proteinExistence type="predicted"/>
<feature type="non-terminal residue" evidence="4">
    <location>
        <position position="375"/>
    </location>
</feature>
<dbReference type="Gene3D" id="2.60.40.1220">
    <property type="match status" value="4"/>
</dbReference>
<dbReference type="EMBL" id="JPRM01000078">
    <property type="protein sequence ID" value="KFE98937.1"/>
    <property type="molecule type" value="Genomic_DNA"/>
</dbReference>
<dbReference type="AlphaFoldDB" id="A0A085Z3C4"/>
<name>A0A085Z3C4_FLAHY</name>
<feature type="domain" description="HYR-like" evidence="3">
    <location>
        <begin position="23"/>
        <end position="97"/>
    </location>
</feature>
<dbReference type="Pfam" id="PF23237">
    <property type="entry name" value="HYR_4C"/>
    <property type="match status" value="3"/>
</dbReference>
<dbReference type="InterPro" id="IPR012569">
    <property type="entry name" value="Inl_IR"/>
</dbReference>
<evidence type="ECO:0000313" key="5">
    <source>
        <dbReference type="Proteomes" id="UP000028712"/>
    </source>
</evidence>
<dbReference type="Proteomes" id="UP000028712">
    <property type="component" value="Unassembled WGS sequence"/>
</dbReference>
<gene>
    <name evidence="4" type="ORF">IW20_25855</name>
</gene>
<dbReference type="STRING" id="991.IW20_25855"/>
<feature type="domain" description="Internalin Ig-like inter-repeat region" evidence="2">
    <location>
        <begin position="328"/>
        <end position="375"/>
    </location>
</feature>
<sequence>FTQVITIEDTTKPTWTTQAGSLDITIQCSDAAALTSAQANAPTATDNCDSDVTNIVKTSGVFVASESCGNSGTYTNTWTVKDKCGNTSDSFTQVITIEDTTKPTWTTQAGSLDITIQCSDAAGLTSAQANAPVATDNCDSDVTIEKTSGQFVASESCANAGTYTNSWTVKDACGNTSDSFTQVITIEDTTKPTWTTQAGSLDVTIQCSDAAALTSAQANAPTATDNCDSDVTNIVKTSGVFVASESCRNSGTYTNTWTVKDKCGNVSDSFTQVITIEDTTKPTWTTAPTALNITLQCSDTAGLTSAQANAPVATDNCDSDVTIEKTSGQFVASESCANAGTYTNSWVAKDNCGNITDAFTQVITIEDTTKPTFNG</sequence>
<keyword evidence="1" id="KW-0732">Signal</keyword>
<dbReference type="eggNOG" id="COG2304">
    <property type="taxonomic scope" value="Bacteria"/>
</dbReference>
<dbReference type="InterPro" id="IPR014755">
    <property type="entry name" value="Cu-Rt/internalin_Ig-like"/>
</dbReference>